<dbReference type="Proteomes" id="UP000318437">
    <property type="component" value="Unassembled WGS sequence"/>
</dbReference>
<feature type="transmembrane region" description="Helical" evidence="1">
    <location>
        <begin position="92"/>
        <end position="118"/>
    </location>
</feature>
<evidence type="ECO:0000256" key="1">
    <source>
        <dbReference type="SAM" id="Phobius"/>
    </source>
</evidence>
<dbReference type="AlphaFoldDB" id="A0A5C6D017"/>
<dbReference type="EMBL" id="SJPS01000001">
    <property type="protein sequence ID" value="TWU30242.1"/>
    <property type="molecule type" value="Genomic_DNA"/>
</dbReference>
<gene>
    <name evidence="2" type="ORF">Pla144_10280</name>
</gene>
<keyword evidence="3" id="KW-1185">Reference proteome</keyword>
<sequence length="120" mass="13507">MPQESNNSEQPKDRTWLARPCKFIPISTYADFCVVFAIITFILIIFFPTMLDGRHGYVPDKVGVPLDSGFAKDVGLFPPWLRLMIQVRCSGWLVSFLASALAGILTGFVMFLVTKLLVHR</sequence>
<evidence type="ECO:0000313" key="3">
    <source>
        <dbReference type="Proteomes" id="UP000318437"/>
    </source>
</evidence>
<organism evidence="2 3">
    <name type="scientific">Bythopirellula polymerisocia</name>
    <dbReference type="NCBI Taxonomy" id="2528003"/>
    <lineage>
        <taxon>Bacteria</taxon>
        <taxon>Pseudomonadati</taxon>
        <taxon>Planctomycetota</taxon>
        <taxon>Planctomycetia</taxon>
        <taxon>Pirellulales</taxon>
        <taxon>Lacipirellulaceae</taxon>
        <taxon>Bythopirellula</taxon>
    </lineage>
</organism>
<keyword evidence="1" id="KW-1133">Transmembrane helix</keyword>
<name>A0A5C6D017_9BACT</name>
<keyword evidence="1" id="KW-0812">Transmembrane</keyword>
<proteinExistence type="predicted"/>
<accession>A0A5C6D017</accession>
<keyword evidence="1" id="KW-0472">Membrane</keyword>
<feature type="transmembrane region" description="Helical" evidence="1">
    <location>
        <begin position="29"/>
        <end position="51"/>
    </location>
</feature>
<reference evidence="2 3" key="1">
    <citation type="submission" date="2019-02" db="EMBL/GenBank/DDBJ databases">
        <title>Deep-cultivation of Planctomycetes and their phenomic and genomic characterization uncovers novel biology.</title>
        <authorList>
            <person name="Wiegand S."/>
            <person name="Jogler M."/>
            <person name="Boedeker C."/>
            <person name="Pinto D."/>
            <person name="Vollmers J."/>
            <person name="Rivas-Marin E."/>
            <person name="Kohn T."/>
            <person name="Peeters S.H."/>
            <person name="Heuer A."/>
            <person name="Rast P."/>
            <person name="Oberbeckmann S."/>
            <person name="Bunk B."/>
            <person name="Jeske O."/>
            <person name="Meyerdierks A."/>
            <person name="Storesund J.E."/>
            <person name="Kallscheuer N."/>
            <person name="Luecker S."/>
            <person name="Lage O.M."/>
            <person name="Pohl T."/>
            <person name="Merkel B.J."/>
            <person name="Hornburger P."/>
            <person name="Mueller R.-W."/>
            <person name="Bruemmer F."/>
            <person name="Labrenz M."/>
            <person name="Spormann A.M."/>
            <person name="Op Den Camp H."/>
            <person name="Overmann J."/>
            <person name="Amann R."/>
            <person name="Jetten M.S.M."/>
            <person name="Mascher T."/>
            <person name="Medema M.H."/>
            <person name="Devos D.P."/>
            <person name="Kaster A.-K."/>
            <person name="Ovreas L."/>
            <person name="Rohde M."/>
            <person name="Galperin M.Y."/>
            <person name="Jogler C."/>
        </authorList>
    </citation>
    <scope>NUCLEOTIDE SEQUENCE [LARGE SCALE GENOMIC DNA]</scope>
    <source>
        <strain evidence="2 3">Pla144</strain>
    </source>
</reference>
<evidence type="ECO:0000313" key="2">
    <source>
        <dbReference type="EMBL" id="TWU30242.1"/>
    </source>
</evidence>
<protein>
    <submittedName>
        <fullName evidence="2">Uncharacterized protein</fullName>
    </submittedName>
</protein>
<comment type="caution">
    <text evidence="2">The sequence shown here is derived from an EMBL/GenBank/DDBJ whole genome shotgun (WGS) entry which is preliminary data.</text>
</comment>